<keyword evidence="5" id="KW-1185">Reference proteome</keyword>
<feature type="transmembrane region" description="Helical" evidence="2">
    <location>
        <begin position="284"/>
        <end position="303"/>
    </location>
</feature>
<reference evidence="5" key="1">
    <citation type="journal article" date="2019" name="Int. J. Syst. Evol. Microbiol.">
        <title>The Global Catalogue of Microorganisms (GCM) 10K type strain sequencing project: providing services to taxonomists for standard genome sequencing and annotation.</title>
        <authorList>
            <consortium name="The Broad Institute Genomics Platform"/>
            <consortium name="The Broad Institute Genome Sequencing Center for Infectious Disease"/>
            <person name="Wu L."/>
            <person name="Ma J."/>
        </authorList>
    </citation>
    <scope>NUCLEOTIDE SEQUENCE [LARGE SCALE GENOMIC DNA]</scope>
    <source>
        <strain evidence="5">CCUG 62982</strain>
    </source>
</reference>
<gene>
    <name evidence="4" type="ORF">ACFQ1E_20645</name>
</gene>
<keyword evidence="2" id="KW-1133">Transmembrane helix</keyword>
<evidence type="ECO:0000256" key="2">
    <source>
        <dbReference type="SAM" id="Phobius"/>
    </source>
</evidence>
<dbReference type="EMBL" id="JBHTJG010000018">
    <property type="protein sequence ID" value="MFD0948758.1"/>
    <property type="molecule type" value="Genomic_DNA"/>
</dbReference>
<proteinExistence type="predicted"/>
<protein>
    <submittedName>
        <fullName evidence="4">DUF4349 domain-containing protein</fullName>
    </submittedName>
</protein>
<name>A0ABW3HBG1_9SPHN</name>
<keyword evidence="2" id="KW-0472">Membrane</keyword>
<feature type="domain" description="DUF4349" evidence="3">
    <location>
        <begin position="84"/>
        <end position="302"/>
    </location>
</feature>
<dbReference type="Proteomes" id="UP001596977">
    <property type="component" value="Unassembled WGS sequence"/>
</dbReference>
<evidence type="ECO:0000313" key="4">
    <source>
        <dbReference type="EMBL" id="MFD0948758.1"/>
    </source>
</evidence>
<keyword evidence="2" id="KW-0812">Transmembrane</keyword>
<comment type="caution">
    <text evidence="4">The sequence shown here is derived from an EMBL/GenBank/DDBJ whole genome shotgun (WGS) entry which is preliminary data.</text>
</comment>
<keyword evidence="1" id="KW-0175">Coiled coil</keyword>
<dbReference type="InterPro" id="IPR025645">
    <property type="entry name" value="DUF4349"/>
</dbReference>
<evidence type="ECO:0000256" key="1">
    <source>
        <dbReference type="SAM" id="Coils"/>
    </source>
</evidence>
<accession>A0ABW3HBG1</accession>
<feature type="coiled-coil region" evidence="1">
    <location>
        <begin position="210"/>
        <end position="237"/>
    </location>
</feature>
<evidence type="ECO:0000259" key="3">
    <source>
        <dbReference type="Pfam" id="PF14257"/>
    </source>
</evidence>
<evidence type="ECO:0000313" key="5">
    <source>
        <dbReference type="Proteomes" id="UP001596977"/>
    </source>
</evidence>
<sequence length="325" mass="34409">MAIAAGILTLAIFVMLVIQARPLLTADISRPIEAYNVTPAAPSGAVPASRDAPALAPEISEGSPAEVAEETQVTTAPIAISLPKLAYAYKLGFRLPGDRIAAAQGAHRKLCTDMGPARCQLVAMERGSADDIQASAFLRLRVDSGQAGAFSDAAVRAVAQAGGRTIATSVTAEDVSKDIVDAEARIRQRELLVSRLTEMLRTRAGRVSELLEAERSVAQAQEELDQAKGWLAELRARVATSEFEIRYQAVAVQATPRVAGSQLGEAVRGSGAAFIVALRSLLTLLIYLAPWLLLAVPPLLILLRRTRRAAEASKSAEPEAGEEQG</sequence>
<dbReference type="RefSeq" id="WP_264946658.1">
    <property type="nucleotide sequence ID" value="NZ_JAPDRA010000018.1"/>
</dbReference>
<organism evidence="4 5">
    <name type="scientific">Sphingomonas canadensis</name>
    <dbReference type="NCBI Taxonomy" id="1219257"/>
    <lineage>
        <taxon>Bacteria</taxon>
        <taxon>Pseudomonadati</taxon>
        <taxon>Pseudomonadota</taxon>
        <taxon>Alphaproteobacteria</taxon>
        <taxon>Sphingomonadales</taxon>
        <taxon>Sphingomonadaceae</taxon>
        <taxon>Sphingomonas</taxon>
    </lineage>
</organism>
<dbReference type="Pfam" id="PF14257">
    <property type="entry name" value="DUF4349"/>
    <property type="match status" value="1"/>
</dbReference>